<proteinExistence type="predicted"/>
<sequence length="1068" mass="118863">MEGLALSLTALQLVAAVILGGMACLFVGLRNYIGLVPCYVLLGGINLIHFSPAVSLESFRAWEAITPPISLLALLLIALYRGASAARIAVAIVACTSVGLPLLEIVAGSFMGGSLFFDSVVAIPFEQALFKMATLVVLMIFTLAAYEQVRGRIGGIRFWALSTVLFGSVFMDALLTMLVMGGSQWFVQKLVVAAIVLVPAGALLLFAASPRTAELHGLGFWFGGRSALGDKPGRSGTQRHYHSDQQAHGQLDNILETQLVYAYAVDLDLRYTLFNKAHADLVRRVNGTELRLGMELFSGVSHKDWVEEIRIAINQALRGENYRLERQIETRDGEHLVLDTRYGPVLDELGHIAGVGVCAIDVSDVRRTGDALKASEQRWQLALEGSQEGLWDWNIEEETLFLSKRWYEITGYDIDEGIDVSCWKGLLHPDDRLKVGREAVAHLRGSDPYYHSEHRIRVAGGQYRWVSERGIATFDAQGKPLRMIGTMTDIDDAKCADERIRQSEELLSYAFEVADEGIWDAHIPSGRVFYSPRFLAMLGYSLEEFGDNLAFWPRFIHPDDRARVAAMLQLPQSGGGRFEERFRMYRQDGEIIHILSRGRVVSWRDDGQPLRVVGIHKDITQDVERLEQIESLAFYDSLTNLPNRRLLTERAEQSLALARRNKGSLAVLVIDLDKFKDVNDTLGHDVGDLLLVEVSQAIRGCLRDVDTLCRQGGDEFTIILPDCSGISALEVAERIADAVEKPLQLKTHRVQVEASIGVACYPEDGEDLTSLLKHADIAMYQAKQRGIAVSLFHLDQAKVLERRVMIEKELHEGMETEQVYLEYQPKIDLLSGQIEGVEALARWNHPELGMVSPAEFVTIAEQSAQIHRLGRRVLDLACRQLMQWRGEGINLSMAVNLSAQELQNEQLPDYIASLLSRYQIGPRQLEIELTETAIMGNVDRSIALLERIRALGIRVAVDDFGTGYSSFSYLNQLPIASIKIDRTFVSQLGRTTSQRGDAETIIRAIVGLAHNLDLQVVAEGVETPLQQSYLQRLRCDQGQGYLFCRPTSAGEVTRLIREQGSLLAQEAG</sequence>
<dbReference type="PANTHER" id="PTHR44757">
    <property type="entry name" value="DIGUANYLATE CYCLASE DGCP"/>
    <property type="match status" value="1"/>
</dbReference>
<feature type="transmembrane region" description="Helical" evidence="2">
    <location>
        <begin position="158"/>
        <end position="180"/>
    </location>
</feature>
<dbReference type="InterPro" id="IPR029787">
    <property type="entry name" value="Nucleotide_cyclase"/>
</dbReference>
<dbReference type="FunFam" id="3.30.70.270:FF:000001">
    <property type="entry name" value="Diguanylate cyclase domain protein"/>
    <property type="match status" value="1"/>
</dbReference>
<evidence type="ECO:0000259" key="4">
    <source>
        <dbReference type="PROSITE" id="PS50113"/>
    </source>
</evidence>
<dbReference type="Gene3D" id="3.30.70.270">
    <property type="match status" value="1"/>
</dbReference>
<dbReference type="Gene3D" id="3.20.20.450">
    <property type="entry name" value="EAL domain"/>
    <property type="match status" value="1"/>
</dbReference>
<dbReference type="EMBL" id="QWEZ01000001">
    <property type="protein sequence ID" value="RRJ84427.1"/>
    <property type="molecule type" value="Genomic_DNA"/>
</dbReference>
<dbReference type="PROSITE" id="PS50887">
    <property type="entry name" value="GGDEF"/>
    <property type="match status" value="1"/>
</dbReference>
<dbReference type="CDD" id="cd00130">
    <property type="entry name" value="PAS"/>
    <property type="match status" value="2"/>
</dbReference>
<dbReference type="SMART" id="SM00086">
    <property type="entry name" value="PAC"/>
    <property type="match status" value="3"/>
</dbReference>
<dbReference type="Pfam" id="PF08447">
    <property type="entry name" value="PAS_3"/>
    <property type="match status" value="2"/>
</dbReference>
<reference evidence="7 8" key="2">
    <citation type="submission" date="2018-12" db="EMBL/GenBank/DDBJ databases">
        <title>Simiduia agarivorans gen. nov., sp. nov., a marine, agarolytic bacterium isolated from shallow coastal water from Keelung, Taiwan.</title>
        <authorList>
            <person name="Shieh W.Y."/>
        </authorList>
    </citation>
    <scope>NUCLEOTIDE SEQUENCE [LARGE SCALE GENOMIC DNA]</scope>
    <source>
        <strain evidence="7 8">GTF-13</strain>
    </source>
</reference>
<feature type="domain" description="PAC" evidence="4">
    <location>
        <begin position="322"/>
        <end position="374"/>
    </location>
</feature>
<name>A0A3P3VQ21_9GAMM</name>
<accession>A0A3P3VQ21</accession>
<dbReference type="PANTHER" id="PTHR44757:SF2">
    <property type="entry name" value="BIOFILM ARCHITECTURE MAINTENANCE PROTEIN MBAA"/>
    <property type="match status" value="1"/>
</dbReference>
<evidence type="ECO:0000313" key="8">
    <source>
        <dbReference type="Proteomes" id="UP000280792"/>
    </source>
</evidence>
<dbReference type="PROSITE" id="PS50883">
    <property type="entry name" value="EAL"/>
    <property type="match status" value="1"/>
</dbReference>
<organism evidence="7 8">
    <name type="scientific">Aestuariirhabdus litorea</name>
    <dbReference type="NCBI Taxonomy" id="2528527"/>
    <lineage>
        <taxon>Bacteria</taxon>
        <taxon>Pseudomonadati</taxon>
        <taxon>Pseudomonadota</taxon>
        <taxon>Gammaproteobacteria</taxon>
        <taxon>Oceanospirillales</taxon>
        <taxon>Aestuariirhabdaceae</taxon>
        <taxon>Aestuariirhabdus</taxon>
    </lineage>
</organism>
<keyword evidence="2" id="KW-0472">Membrane</keyword>
<dbReference type="InterPro" id="IPR000014">
    <property type="entry name" value="PAS"/>
</dbReference>
<evidence type="ECO:0000259" key="3">
    <source>
        <dbReference type="PROSITE" id="PS50112"/>
    </source>
</evidence>
<dbReference type="InterPro" id="IPR043128">
    <property type="entry name" value="Rev_trsase/Diguanyl_cyclase"/>
</dbReference>
<keyword evidence="2" id="KW-1133">Transmembrane helix</keyword>
<keyword evidence="8" id="KW-1185">Reference proteome</keyword>
<feature type="transmembrane region" description="Helical" evidence="2">
    <location>
        <begin position="128"/>
        <end position="146"/>
    </location>
</feature>
<dbReference type="PROSITE" id="PS50112">
    <property type="entry name" value="PAS"/>
    <property type="match status" value="2"/>
</dbReference>
<feature type="domain" description="GGDEF" evidence="6">
    <location>
        <begin position="663"/>
        <end position="794"/>
    </location>
</feature>
<dbReference type="NCBIfam" id="TIGR00254">
    <property type="entry name" value="GGDEF"/>
    <property type="match status" value="1"/>
</dbReference>
<dbReference type="NCBIfam" id="TIGR00229">
    <property type="entry name" value="sensory_box"/>
    <property type="match status" value="2"/>
</dbReference>
<dbReference type="AlphaFoldDB" id="A0A3P3VQ21"/>
<keyword evidence="2" id="KW-0812">Transmembrane</keyword>
<feature type="domain" description="PAC" evidence="4">
    <location>
        <begin position="578"/>
        <end position="631"/>
    </location>
</feature>
<evidence type="ECO:0000256" key="1">
    <source>
        <dbReference type="ARBA" id="ARBA00001946"/>
    </source>
</evidence>
<feature type="transmembrane region" description="Helical" evidence="2">
    <location>
        <begin position="88"/>
        <end position="116"/>
    </location>
</feature>
<dbReference type="Pfam" id="PF00563">
    <property type="entry name" value="EAL"/>
    <property type="match status" value="1"/>
</dbReference>
<dbReference type="InterPro" id="IPR001610">
    <property type="entry name" value="PAC"/>
</dbReference>
<dbReference type="SMART" id="SM00091">
    <property type="entry name" value="PAS"/>
    <property type="match status" value="2"/>
</dbReference>
<comment type="caution">
    <text evidence="7">The sequence shown here is derived from an EMBL/GenBank/DDBJ whole genome shotgun (WGS) entry which is preliminary data.</text>
</comment>
<dbReference type="Proteomes" id="UP000280792">
    <property type="component" value="Unassembled WGS sequence"/>
</dbReference>
<feature type="domain" description="EAL" evidence="5">
    <location>
        <begin position="803"/>
        <end position="1060"/>
    </location>
</feature>
<comment type="cofactor">
    <cofactor evidence="1">
        <name>Mg(2+)</name>
        <dbReference type="ChEBI" id="CHEBI:18420"/>
    </cofactor>
</comment>
<dbReference type="SMART" id="SM00052">
    <property type="entry name" value="EAL"/>
    <property type="match status" value="1"/>
</dbReference>
<dbReference type="InterPro" id="IPR001633">
    <property type="entry name" value="EAL_dom"/>
</dbReference>
<dbReference type="InterPro" id="IPR013655">
    <property type="entry name" value="PAS_fold_3"/>
</dbReference>
<feature type="domain" description="PAC" evidence="4">
    <location>
        <begin position="450"/>
        <end position="502"/>
    </location>
</feature>
<feature type="domain" description="PAS" evidence="3">
    <location>
        <begin position="375"/>
        <end position="432"/>
    </location>
</feature>
<dbReference type="InterPro" id="IPR035919">
    <property type="entry name" value="EAL_sf"/>
</dbReference>
<dbReference type="CDD" id="cd01948">
    <property type="entry name" value="EAL"/>
    <property type="match status" value="1"/>
</dbReference>
<dbReference type="Pfam" id="PF00990">
    <property type="entry name" value="GGDEF"/>
    <property type="match status" value="1"/>
</dbReference>
<evidence type="ECO:0000259" key="5">
    <source>
        <dbReference type="PROSITE" id="PS50883"/>
    </source>
</evidence>
<reference evidence="7 8" key="1">
    <citation type="submission" date="2018-08" db="EMBL/GenBank/DDBJ databases">
        <authorList>
            <person name="Khan S.A."/>
        </authorList>
    </citation>
    <scope>NUCLEOTIDE SEQUENCE [LARGE SCALE GENOMIC DNA]</scope>
    <source>
        <strain evidence="7 8">GTF-13</strain>
    </source>
</reference>
<dbReference type="InterPro" id="IPR013656">
    <property type="entry name" value="PAS_4"/>
</dbReference>
<feature type="domain" description="PAS" evidence="3">
    <location>
        <begin position="503"/>
        <end position="575"/>
    </location>
</feature>
<dbReference type="CDD" id="cd01949">
    <property type="entry name" value="GGDEF"/>
    <property type="match status" value="1"/>
</dbReference>
<feature type="transmembrane region" description="Helical" evidence="2">
    <location>
        <begin position="6"/>
        <end position="29"/>
    </location>
</feature>
<dbReference type="SUPFAM" id="SSF141868">
    <property type="entry name" value="EAL domain-like"/>
    <property type="match status" value="1"/>
</dbReference>
<dbReference type="InterPro" id="IPR035965">
    <property type="entry name" value="PAS-like_dom_sf"/>
</dbReference>
<dbReference type="GO" id="GO:0003824">
    <property type="term" value="F:catalytic activity"/>
    <property type="evidence" value="ECO:0007669"/>
    <property type="project" value="UniProtKB-ARBA"/>
</dbReference>
<feature type="transmembrane region" description="Helical" evidence="2">
    <location>
        <begin position="36"/>
        <end position="55"/>
    </location>
</feature>
<evidence type="ECO:0000313" key="7">
    <source>
        <dbReference type="EMBL" id="RRJ84427.1"/>
    </source>
</evidence>
<dbReference type="SMART" id="SM00267">
    <property type="entry name" value="GGDEF"/>
    <property type="match status" value="1"/>
</dbReference>
<evidence type="ECO:0000259" key="6">
    <source>
        <dbReference type="PROSITE" id="PS50887"/>
    </source>
</evidence>
<dbReference type="InterPro" id="IPR052155">
    <property type="entry name" value="Biofilm_reg_signaling"/>
</dbReference>
<feature type="transmembrane region" description="Helical" evidence="2">
    <location>
        <begin position="61"/>
        <end position="81"/>
    </location>
</feature>
<dbReference type="PROSITE" id="PS50113">
    <property type="entry name" value="PAC"/>
    <property type="match status" value="3"/>
</dbReference>
<dbReference type="SUPFAM" id="SSF55073">
    <property type="entry name" value="Nucleotide cyclase"/>
    <property type="match status" value="1"/>
</dbReference>
<evidence type="ECO:0000256" key="2">
    <source>
        <dbReference type="SAM" id="Phobius"/>
    </source>
</evidence>
<gene>
    <name evidence="7" type="ORF">D0544_04780</name>
</gene>
<dbReference type="Pfam" id="PF08448">
    <property type="entry name" value="PAS_4"/>
    <property type="match status" value="1"/>
</dbReference>
<dbReference type="Gene3D" id="3.30.450.20">
    <property type="entry name" value="PAS domain"/>
    <property type="match status" value="3"/>
</dbReference>
<dbReference type="InterPro" id="IPR000700">
    <property type="entry name" value="PAS-assoc_C"/>
</dbReference>
<protein>
    <submittedName>
        <fullName evidence="7">EAL domain-containing protein</fullName>
    </submittedName>
</protein>
<dbReference type="SUPFAM" id="SSF55785">
    <property type="entry name" value="PYP-like sensor domain (PAS domain)"/>
    <property type="match status" value="3"/>
</dbReference>
<dbReference type="InterPro" id="IPR000160">
    <property type="entry name" value="GGDEF_dom"/>
</dbReference>